<keyword evidence="2" id="KW-0812">Transmembrane</keyword>
<proteinExistence type="predicted"/>
<protein>
    <submittedName>
        <fullName evidence="4">G_PROTEIN_RECEP_F1_2 domain-containing protein</fullName>
    </submittedName>
</protein>
<evidence type="ECO:0000313" key="4">
    <source>
        <dbReference type="WBParaSite" id="maker-unitig_40397-snap-gene-0.1-mRNA-1"/>
    </source>
</evidence>
<sequence>RLRLISSHQEPAVWPPSVSQKNIRSDASVAASATNNNNSKNISTRLIPDHLRCLQTKPSAAAAPPPQLCSQRRRKGANSGNSSTSALQAYKRAKAATEVTYPGLVLLILGTVVGSFGNVLIILTILLKKETRGEVC</sequence>
<evidence type="ECO:0000313" key="3">
    <source>
        <dbReference type="Proteomes" id="UP000095280"/>
    </source>
</evidence>
<evidence type="ECO:0000256" key="1">
    <source>
        <dbReference type="SAM" id="MobiDB-lite"/>
    </source>
</evidence>
<dbReference type="WBParaSite" id="maker-unitig_40397-snap-gene-0.1-mRNA-1">
    <property type="protein sequence ID" value="maker-unitig_40397-snap-gene-0.1-mRNA-1"/>
    <property type="gene ID" value="maker-unitig_40397-snap-gene-0.1"/>
</dbReference>
<name>A0A1I8FMX8_9PLAT</name>
<reference evidence="4" key="1">
    <citation type="submission" date="2016-11" db="UniProtKB">
        <authorList>
            <consortium name="WormBaseParasite"/>
        </authorList>
    </citation>
    <scope>IDENTIFICATION</scope>
</reference>
<organism evidence="3 4">
    <name type="scientific">Macrostomum lignano</name>
    <dbReference type="NCBI Taxonomy" id="282301"/>
    <lineage>
        <taxon>Eukaryota</taxon>
        <taxon>Metazoa</taxon>
        <taxon>Spiralia</taxon>
        <taxon>Lophotrochozoa</taxon>
        <taxon>Platyhelminthes</taxon>
        <taxon>Rhabditophora</taxon>
        <taxon>Macrostomorpha</taxon>
        <taxon>Macrostomida</taxon>
        <taxon>Macrostomidae</taxon>
        <taxon>Macrostomum</taxon>
    </lineage>
</organism>
<feature type="transmembrane region" description="Helical" evidence="2">
    <location>
        <begin position="104"/>
        <end position="127"/>
    </location>
</feature>
<accession>A0A1I8FMX8</accession>
<feature type="region of interest" description="Disordered" evidence="1">
    <location>
        <begin position="57"/>
        <end position="86"/>
    </location>
</feature>
<keyword evidence="2" id="KW-0472">Membrane</keyword>
<dbReference type="AlphaFoldDB" id="A0A1I8FMX8"/>
<dbReference type="Proteomes" id="UP000095280">
    <property type="component" value="Unplaced"/>
</dbReference>
<evidence type="ECO:0000256" key="2">
    <source>
        <dbReference type="SAM" id="Phobius"/>
    </source>
</evidence>
<keyword evidence="2" id="KW-1133">Transmembrane helix</keyword>
<keyword evidence="3" id="KW-1185">Reference proteome</keyword>